<gene>
    <name evidence="4" type="ORF">DPQ25_04475</name>
</gene>
<dbReference type="EMBL" id="QLYR01000001">
    <property type="protein sequence ID" value="RAQ30742.1"/>
    <property type="molecule type" value="Genomic_DNA"/>
</dbReference>
<dbReference type="InterPro" id="IPR043131">
    <property type="entry name" value="BCAT-like_N"/>
</dbReference>
<evidence type="ECO:0000313" key="4">
    <source>
        <dbReference type="EMBL" id="RAQ30742.1"/>
    </source>
</evidence>
<dbReference type="GO" id="GO:0005829">
    <property type="term" value="C:cytosol"/>
    <property type="evidence" value="ECO:0007669"/>
    <property type="project" value="TreeGrafter"/>
</dbReference>
<keyword evidence="3" id="KW-0663">Pyridoxal phosphate</keyword>
<keyword evidence="5" id="KW-1185">Reference proteome</keyword>
<keyword evidence="4" id="KW-0032">Aminotransferase</keyword>
<accession>A0A328UJ88</accession>
<organism evidence="4 5">
    <name type="scientific">Hydrogeniiclostridium mannosilyticum</name>
    <dbReference type="NCBI Taxonomy" id="2764322"/>
    <lineage>
        <taxon>Bacteria</taxon>
        <taxon>Bacillati</taxon>
        <taxon>Bacillota</taxon>
        <taxon>Clostridia</taxon>
        <taxon>Eubacteriales</taxon>
        <taxon>Acutalibacteraceae</taxon>
        <taxon>Hydrogeniiclostridium</taxon>
    </lineage>
</organism>
<dbReference type="Gene3D" id="3.30.470.10">
    <property type="match status" value="1"/>
</dbReference>
<comment type="cofactor">
    <cofactor evidence="1">
        <name>pyridoxal 5'-phosphate</name>
        <dbReference type="ChEBI" id="CHEBI:597326"/>
    </cofactor>
</comment>
<evidence type="ECO:0000256" key="2">
    <source>
        <dbReference type="ARBA" id="ARBA00009320"/>
    </source>
</evidence>
<dbReference type="Proteomes" id="UP000249377">
    <property type="component" value="Unassembled WGS sequence"/>
</dbReference>
<dbReference type="InterPro" id="IPR050571">
    <property type="entry name" value="Class-IV_PLP-Dep_Aminotrnsfr"/>
</dbReference>
<dbReference type="FunFam" id="3.20.10.10:FF:000002">
    <property type="entry name" value="D-alanine aminotransferase"/>
    <property type="match status" value="1"/>
</dbReference>
<evidence type="ECO:0000313" key="5">
    <source>
        <dbReference type="Proteomes" id="UP000249377"/>
    </source>
</evidence>
<dbReference type="AlphaFoldDB" id="A0A328UJ88"/>
<dbReference type="InterPro" id="IPR043132">
    <property type="entry name" value="BCAT-like_C"/>
</dbReference>
<dbReference type="RefSeq" id="WP_112331936.1">
    <property type="nucleotide sequence ID" value="NZ_QLYR01000001.1"/>
</dbReference>
<dbReference type="Gene3D" id="3.20.10.10">
    <property type="entry name" value="D-amino Acid Aminotransferase, subunit A, domain 2"/>
    <property type="match status" value="1"/>
</dbReference>
<comment type="similarity">
    <text evidence="2">Belongs to the class-IV pyridoxal-phosphate-dependent aminotransferase family.</text>
</comment>
<dbReference type="PANTHER" id="PTHR42743:SF10">
    <property type="entry name" value="D-ALANINE AMINOTRANSFERASE"/>
    <property type="match status" value="1"/>
</dbReference>
<dbReference type="GO" id="GO:0046394">
    <property type="term" value="P:carboxylic acid biosynthetic process"/>
    <property type="evidence" value="ECO:0007669"/>
    <property type="project" value="UniProtKB-ARBA"/>
</dbReference>
<protein>
    <submittedName>
        <fullName evidence="4">D-amino acid aminotransferase</fullName>
    </submittedName>
</protein>
<evidence type="ECO:0000256" key="3">
    <source>
        <dbReference type="ARBA" id="ARBA00022898"/>
    </source>
</evidence>
<proteinExistence type="inferred from homology"/>
<dbReference type="GO" id="GO:0008483">
    <property type="term" value="F:transaminase activity"/>
    <property type="evidence" value="ECO:0007669"/>
    <property type="project" value="UniProtKB-KW"/>
</dbReference>
<keyword evidence="4" id="KW-0808">Transferase</keyword>
<dbReference type="CDD" id="cd01558">
    <property type="entry name" value="D-AAT_like"/>
    <property type="match status" value="1"/>
</dbReference>
<sequence length="283" mass="31778">MENIAYYNGKIASIEEMTIPINDRSSYFGDGVYDATYTRNHIPFALEEHIDRIYRSAAMLKISAPMLKDEMGRLLRELVRRVDCPEQMLYWQVTRGTAMRAHAFPKEDKPNLWVLSWPCSVKDIHAKLKLCTMEDTRYLHCNIKTLNLIPNVLAAQKAAELGCDETVLHRGNRVTECAHSNVSILKDGVFRTAPTDNLILPGITRGHILQICRENGIPVDETAFTLEEMMQADEVVVSASSVFGLPAVEIDGKPVGGRAPELLEVIQQAYMKKFLTETTPQAG</sequence>
<reference evidence="4 5" key="1">
    <citation type="submission" date="2018-06" db="EMBL/GenBank/DDBJ databases">
        <title>Noncontiguous genome sequence of Ruminococcaceae bacterium ASD2818.</title>
        <authorList>
            <person name="Chaplin A.V."/>
            <person name="Sokolova S.R."/>
            <person name="Kochetkova T.O."/>
            <person name="Goltsov A.Y."/>
            <person name="Trofimov D.Y."/>
            <person name="Efimov B.A."/>
        </authorList>
    </citation>
    <scope>NUCLEOTIDE SEQUENCE [LARGE SCALE GENOMIC DNA]</scope>
    <source>
        <strain evidence="4 5">ASD2818</strain>
    </source>
</reference>
<evidence type="ECO:0000256" key="1">
    <source>
        <dbReference type="ARBA" id="ARBA00001933"/>
    </source>
</evidence>
<dbReference type="Pfam" id="PF01063">
    <property type="entry name" value="Aminotran_4"/>
    <property type="match status" value="1"/>
</dbReference>
<dbReference type="InterPro" id="IPR001544">
    <property type="entry name" value="Aminotrans_IV"/>
</dbReference>
<dbReference type="InterPro" id="IPR036038">
    <property type="entry name" value="Aminotransferase-like"/>
</dbReference>
<dbReference type="PANTHER" id="PTHR42743">
    <property type="entry name" value="AMINO-ACID AMINOTRANSFERASE"/>
    <property type="match status" value="1"/>
</dbReference>
<dbReference type="SUPFAM" id="SSF56752">
    <property type="entry name" value="D-aminoacid aminotransferase-like PLP-dependent enzymes"/>
    <property type="match status" value="1"/>
</dbReference>
<name>A0A328UJ88_9FIRM</name>
<comment type="caution">
    <text evidence="4">The sequence shown here is derived from an EMBL/GenBank/DDBJ whole genome shotgun (WGS) entry which is preliminary data.</text>
</comment>
<dbReference type="GO" id="GO:0008652">
    <property type="term" value="P:amino acid biosynthetic process"/>
    <property type="evidence" value="ECO:0007669"/>
    <property type="project" value="UniProtKB-ARBA"/>
</dbReference>